<evidence type="ECO:0000256" key="1">
    <source>
        <dbReference type="SAM" id="MobiDB-lite"/>
    </source>
</evidence>
<evidence type="ECO:0000313" key="2">
    <source>
        <dbReference type="EMBL" id="KXG24925.1"/>
    </source>
</evidence>
<feature type="compositionally biased region" description="Low complexity" evidence="1">
    <location>
        <begin position="27"/>
        <end position="39"/>
    </location>
</feature>
<keyword evidence="3" id="KW-1185">Reference proteome</keyword>
<dbReference type="AlphaFoldDB" id="A0A1B6PH79"/>
<gene>
    <name evidence="2" type="ORF">SORBI_3007G101600</name>
</gene>
<evidence type="ECO:0000313" key="3">
    <source>
        <dbReference type="Proteomes" id="UP000000768"/>
    </source>
</evidence>
<dbReference type="Gramene" id="KXG24925">
    <property type="protein sequence ID" value="KXG24925"/>
    <property type="gene ID" value="SORBI_3007G101600"/>
</dbReference>
<feature type="region of interest" description="Disordered" evidence="1">
    <location>
        <begin position="21"/>
        <end position="71"/>
    </location>
</feature>
<protein>
    <submittedName>
        <fullName evidence="2">Uncharacterized protein</fullName>
    </submittedName>
</protein>
<dbReference type="EMBL" id="CM000766">
    <property type="protein sequence ID" value="KXG24925.1"/>
    <property type="molecule type" value="Genomic_DNA"/>
</dbReference>
<feature type="compositionally biased region" description="Low complexity" evidence="1">
    <location>
        <begin position="51"/>
        <end position="70"/>
    </location>
</feature>
<dbReference type="InParanoid" id="A0A1B6PH79"/>
<proteinExistence type="predicted"/>
<accession>A0A1B6PH79</accession>
<reference evidence="2 3" key="1">
    <citation type="journal article" date="2009" name="Nature">
        <title>The Sorghum bicolor genome and the diversification of grasses.</title>
        <authorList>
            <person name="Paterson A.H."/>
            <person name="Bowers J.E."/>
            <person name="Bruggmann R."/>
            <person name="Dubchak I."/>
            <person name="Grimwood J."/>
            <person name="Gundlach H."/>
            <person name="Haberer G."/>
            <person name="Hellsten U."/>
            <person name="Mitros T."/>
            <person name="Poliakov A."/>
            <person name="Schmutz J."/>
            <person name="Spannagl M."/>
            <person name="Tang H."/>
            <person name="Wang X."/>
            <person name="Wicker T."/>
            <person name="Bharti A.K."/>
            <person name="Chapman J."/>
            <person name="Feltus F.A."/>
            <person name="Gowik U."/>
            <person name="Grigoriev I.V."/>
            <person name="Lyons E."/>
            <person name="Maher C.A."/>
            <person name="Martis M."/>
            <person name="Narechania A."/>
            <person name="Otillar R.P."/>
            <person name="Penning B.W."/>
            <person name="Salamov A.A."/>
            <person name="Wang Y."/>
            <person name="Zhang L."/>
            <person name="Carpita N.C."/>
            <person name="Freeling M."/>
            <person name="Gingle A.R."/>
            <person name="Hash C.T."/>
            <person name="Keller B."/>
            <person name="Klein P."/>
            <person name="Kresovich S."/>
            <person name="McCann M.C."/>
            <person name="Ming R."/>
            <person name="Peterson D.G."/>
            <person name="Mehboob-ur-Rahman"/>
            <person name="Ware D."/>
            <person name="Westhoff P."/>
            <person name="Mayer K.F."/>
            <person name="Messing J."/>
            <person name="Rokhsar D.S."/>
        </authorList>
    </citation>
    <scope>NUCLEOTIDE SEQUENCE [LARGE SCALE GENOMIC DNA]</scope>
    <source>
        <strain evidence="3">cv. BTx623</strain>
    </source>
</reference>
<name>A0A1B6PH79_SORBI</name>
<reference evidence="3" key="2">
    <citation type="journal article" date="2018" name="Plant J.">
        <title>The Sorghum bicolor reference genome: improved assembly, gene annotations, a transcriptome atlas, and signatures of genome organization.</title>
        <authorList>
            <person name="McCormick R.F."/>
            <person name="Truong S.K."/>
            <person name="Sreedasyam A."/>
            <person name="Jenkins J."/>
            <person name="Shu S."/>
            <person name="Sims D."/>
            <person name="Kennedy M."/>
            <person name="Amirebrahimi M."/>
            <person name="Weers B.D."/>
            <person name="McKinley B."/>
            <person name="Mattison A."/>
            <person name="Morishige D.T."/>
            <person name="Grimwood J."/>
            <person name="Schmutz J."/>
            <person name="Mullet J.E."/>
        </authorList>
    </citation>
    <scope>NUCLEOTIDE SEQUENCE [LARGE SCALE GENOMIC DNA]</scope>
    <source>
        <strain evidence="3">cv. BTx623</strain>
    </source>
</reference>
<sequence length="93" mass="9719">MLPSLRSLPLSVSITYSAAVPAPPPHASASSHRPSLLLPHMPPPPPPASSPPVATSWRSSPSLRRPSSLPGIQICCSKHNRIRAIAASSATFL</sequence>
<dbReference type="Proteomes" id="UP000000768">
    <property type="component" value="Chromosome 7"/>
</dbReference>
<feature type="compositionally biased region" description="Pro residues" evidence="1">
    <location>
        <begin position="40"/>
        <end position="50"/>
    </location>
</feature>
<organism evidence="2 3">
    <name type="scientific">Sorghum bicolor</name>
    <name type="common">Sorghum</name>
    <name type="synonym">Sorghum vulgare</name>
    <dbReference type="NCBI Taxonomy" id="4558"/>
    <lineage>
        <taxon>Eukaryota</taxon>
        <taxon>Viridiplantae</taxon>
        <taxon>Streptophyta</taxon>
        <taxon>Embryophyta</taxon>
        <taxon>Tracheophyta</taxon>
        <taxon>Spermatophyta</taxon>
        <taxon>Magnoliopsida</taxon>
        <taxon>Liliopsida</taxon>
        <taxon>Poales</taxon>
        <taxon>Poaceae</taxon>
        <taxon>PACMAD clade</taxon>
        <taxon>Panicoideae</taxon>
        <taxon>Andropogonodae</taxon>
        <taxon>Andropogoneae</taxon>
        <taxon>Sorghinae</taxon>
        <taxon>Sorghum</taxon>
    </lineage>
</organism>